<dbReference type="SUPFAM" id="SSF47413">
    <property type="entry name" value="lambda repressor-like DNA-binding domains"/>
    <property type="match status" value="1"/>
</dbReference>
<evidence type="ECO:0000259" key="1">
    <source>
        <dbReference type="Pfam" id="PF01381"/>
    </source>
</evidence>
<feature type="domain" description="HTH cro/C1-type" evidence="1">
    <location>
        <begin position="11"/>
        <end position="56"/>
    </location>
</feature>
<organism evidence="2 3">
    <name type="scientific">Clostridium cochlearium</name>
    <dbReference type="NCBI Taxonomy" id="1494"/>
    <lineage>
        <taxon>Bacteria</taxon>
        <taxon>Bacillati</taxon>
        <taxon>Bacillota</taxon>
        <taxon>Clostridia</taxon>
        <taxon>Eubacteriales</taxon>
        <taxon>Clostridiaceae</taxon>
        <taxon>Clostridium</taxon>
    </lineage>
</organism>
<evidence type="ECO:0000313" key="3">
    <source>
        <dbReference type="Proteomes" id="UP000198811"/>
    </source>
</evidence>
<evidence type="ECO:0000313" key="2">
    <source>
        <dbReference type="EMBL" id="SDL32401.1"/>
    </source>
</evidence>
<dbReference type="Pfam" id="PF01381">
    <property type="entry name" value="HTH_3"/>
    <property type="match status" value="1"/>
</dbReference>
<dbReference type="EMBL" id="FNGL01000019">
    <property type="protein sequence ID" value="SDL32401.1"/>
    <property type="molecule type" value="Genomic_DNA"/>
</dbReference>
<name>A0ABY0QN13_CLOCO</name>
<protein>
    <submittedName>
        <fullName evidence="2">Helix-turn-helix</fullName>
    </submittedName>
</protein>
<dbReference type="RefSeq" id="WP_176760175.1">
    <property type="nucleotide sequence ID" value="NZ_FNGL01000019.1"/>
</dbReference>
<dbReference type="InterPro" id="IPR001387">
    <property type="entry name" value="Cro/C1-type_HTH"/>
</dbReference>
<reference evidence="2 3" key="1">
    <citation type="submission" date="2016-10" db="EMBL/GenBank/DDBJ databases">
        <authorList>
            <person name="Varghese N."/>
            <person name="Submissions S."/>
        </authorList>
    </citation>
    <scope>NUCLEOTIDE SEQUENCE [LARGE SCALE GENOMIC DNA]</scope>
    <source>
        <strain evidence="2 3">NLAE-zl-C224</strain>
    </source>
</reference>
<keyword evidence="3" id="KW-1185">Reference proteome</keyword>
<dbReference type="InterPro" id="IPR010982">
    <property type="entry name" value="Lambda_DNA-bd_dom_sf"/>
</dbReference>
<sequence>MNEFYRKKVLKYLEDNGIKQKFLAEKLGLTPQYFNMWLKNKKNFNDMRLKQINNILK</sequence>
<proteinExistence type="predicted"/>
<gene>
    <name evidence="2" type="ORF">SAMN05216497_11936</name>
</gene>
<dbReference type="Proteomes" id="UP000198811">
    <property type="component" value="Unassembled WGS sequence"/>
</dbReference>
<dbReference type="CDD" id="cd00093">
    <property type="entry name" value="HTH_XRE"/>
    <property type="match status" value="1"/>
</dbReference>
<comment type="caution">
    <text evidence="2">The sequence shown here is derived from an EMBL/GenBank/DDBJ whole genome shotgun (WGS) entry which is preliminary data.</text>
</comment>
<accession>A0ABY0QN13</accession>
<dbReference type="Gene3D" id="1.10.260.40">
    <property type="entry name" value="lambda repressor-like DNA-binding domains"/>
    <property type="match status" value="1"/>
</dbReference>